<evidence type="ECO:0000313" key="1">
    <source>
        <dbReference type="EMBL" id="GAT57142.1"/>
    </source>
</evidence>
<sequence length="230" mass="25396">MVEHMDFWHGVGGLCLASSEVFEIRLYRQTDKIRKQLECVGHVRRRAPAIFQVGYLRAGQLDSDWQGHEIEQHPVQPGARGENILEPRAVTILGGPKSADGRNSPSSEIRAACFWTISRSRRWCEWLAKRPEKRSFNGSVRLGRSQSSRASTARIPAHSSLSISRCKDVHSSGVCSATFAQSLQIFINSKGAVSSETGASVSLKQGMKMAEVVSGGRFRTGYVEFASSDR</sequence>
<reference evidence="1" key="1">
    <citation type="submission" date="2014-09" db="EMBL/GenBank/DDBJ databases">
        <title>Genome sequence of the luminous mushroom Mycena chlorophos for searching fungal bioluminescence genes.</title>
        <authorList>
            <person name="Tanaka Y."/>
            <person name="Kasuga D."/>
            <person name="Oba Y."/>
            <person name="Hase S."/>
            <person name="Sato K."/>
            <person name="Oba Y."/>
            <person name="Sakakibara Y."/>
        </authorList>
    </citation>
    <scope>NUCLEOTIDE SEQUENCE</scope>
</reference>
<keyword evidence="2" id="KW-1185">Reference proteome</keyword>
<proteinExistence type="predicted"/>
<dbReference type="EMBL" id="DF849397">
    <property type="protein sequence ID" value="GAT57142.1"/>
    <property type="molecule type" value="Genomic_DNA"/>
</dbReference>
<name>A0ABQ0M2R8_MYCCL</name>
<accession>A0ABQ0M2R8</accession>
<gene>
    <name evidence="1" type="ORF">MCHLO_13715</name>
</gene>
<protein>
    <submittedName>
        <fullName evidence="1">Uncharacterized protein</fullName>
    </submittedName>
</protein>
<organism evidence="1 2">
    <name type="scientific">Mycena chlorophos</name>
    <name type="common">Agaric fungus</name>
    <name type="synonym">Agaricus chlorophos</name>
    <dbReference type="NCBI Taxonomy" id="658473"/>
    <lineage>
        <taxon>Eukaryota</taxon>
        <taxon>Fungi</taxon>
        <taxon>Dikarya</taxon>
        <taxon>Basidiomycota</taxon>
        <taxon>Agaricomycotina</taxon>
        <taxon>Agaricomycetes</taxon>
        <taxon>Agaricomycetidae</taxon>
        <taxon>Agaricales</taxon>
        <taxon>Marasmiineae</taxon>
        <taxon>Mycenaceae</taxon>
        <taxon>Mycena</taxon>
    </lineage>
</organism>
<evidence type="ECO:0000313" key="2">
    <source>
        <dbReference type="Proteomes" id="UP000815677"/>
    </source>
</evidence>
<dbReference type="Proteomes" id="UP000815677">
    <property type="component" value="Unassembled WGS sequence"/>
</dbReference>